<protein>
    <submittedName>
        <fullName evidence="2">Uncharacterized protein</fullName>
    </submittedName>
</protein>
<dbReference type="Proteomes" id="UP000271889">
    <property type="component" value="Unassembled WGS sequence"/>
</dbReference>
<keyword evidence="3" id="KW-1185">Reference proteome</keyword>
<dbReference type="EMBL" id="UYRV01104872">
    <property type="protein sequence ID" value="VDN20184.1"/>
    <property type="molecule type" value="Genomic_DNA"/>
</dbReference>
<feature type="transmembrane region" description="Helical" evidence="1">
    <location>
        <begin position="264"/>
        <end position="284"/>
    </location>
</feature>
<keyword evidence="1" id="KW-0472">Membrane</keyword>
<name>A0A3P7LTG2_CYLGO</name>
<keyword evidence="1" id="KW-1133">Transmembrane helix</keyword>
<organism evidence="2 3">
    <name type="scientific">Cylicostephanus goldi</name>
    <name type="common">Nematode worm</name>
    <dbReference type="NCBI Taxonomy" id="71465"/>
    <lineage>
        <taxon>Eukaryota</taxon>
        <taxon>Metazoa</taxon>
        <taxon>Ecdysozoa</taxon>
        <taxon>Nematoda</taxon>
        <taxon>Chromadorea</taxon>
        <taxon>Rhabditida</taxon>
        <taxon>Rhabditina</taxon>
        <taxon>Rhabditomorpha</taxon>
        <taxon>Strongyloidea</taxon>
        <taxon>Strongylidae</taxon>
        <taxon>Cylicostephanus</taxon>
    </lineage>
</organism>
<sequence length="285" mass="32741">MLGTMEGFELFSDIMQLQFVNSEMILKSIAFSDTPNLMDRMTGSMPSLRMSEVFRISKITKPRASLEDYEAVKRLNIDEGKRFQGRWVLVFCLGIDGHIVNTERMERFEGWLFSESGRKMFEVKPGSIWNFGGVPAVFCWDDRYRTIDPVIDEAVLKNVNRINDNRKRTLEEFKEAVKNNMQDTPDEYPIDGWKALNAEFEKEHPDIQPACVGQPWCEISFDDMRAVTPATQPSLVFNIIERLTNKPIKKNSLGILDWIKKNPLVFGLIVFGIIAAVVFLPGMMK</sequence>
<keyword evidence="1" id="KW-0812">Transmembrane</keyword>
<evidence type="ECO:0000313" key="3">
    <source>
        <dbReference type="Proteomes" id="UP000271889"/>
    </source>
</evidence>
<dbReference type="AlphaFoldDB" id="A0A3P7LTG2"/>
<evidence type="ECO:0000313" key="2">
    <source>
        <dbReference type="EMBL" id="VDN20184.1"/>
    </source>
</evidence>
<gene>
    <name evidence="2" type="ORF">CGOC_LOCUS8762</name>
</gene>
<accession>A0A3P7LTG2</accession>
<evidence type="ECO:0000256" key="1">
    <source>
        <dbReference type="SAM" id="Phobius"/>
    </source>
</evidence>
<proteinExistence type="predicted"/>
<reference evidence="2 3" key="1">
    <citation type="submission" date="2018-11" db="EMBL/GenBank/DDBJ databases">
        <authorList>
            <consortium name="Pathogen Informatics"/>
        </authorList>
    </citation>
    <scope>NUCLEOTIDE SEQUENCE [LARGE SCALE GENOMIC DNA]</scope>
</reference>